<sequence>MEAPYEPFVDITECYLRWPYSVDGGLHGLSFKDKKNNLGLLGAEAEGEGVPSMVSQDGEVGRQECCGGRERKLVFWFVGVVGWWERKNLEKLQWSCPSDCEGFHYELPSKSDTLYL</sequence>
<gene>
    <name evidence="1" type="ORF">V8G54_019722</name>
</gene>
<dbReference type="AlphaFoldDB" id="A0AAQ3RW07"/>
<reference evidence="1 2" key="1">
    <citation type="journal article" date="2023" name="Life. Sci Alliance">
        <title>Evolutionary insights into 3D genome organization and epigenetic landscape of Vigna mungo.</title>
        <authorList>
            <person name="Junaid A."/>
            <person name="Singh B."/>
            <person name="Bhatia S."/>
        </authorList>
    </citation>
    <scope>NUCLEOTIDE SEQUENCE [LARGE SCALE GENOMIC DNA]</scope>
    <source>
        <strain evidence="1">Urdbean</strain>
    </source>
</reference>
<accession>A0AAQ3RW07</accession>
<organism evidence="1 2">
    <name type="scientific">Vigna mungo</name>
    <name type="common">Black gram</name>
    <name type="synonym">Phaseolus mungo</name>
    <dbReference type="NCBI Taxonomy" id="3915"/>
    <lineage>
        <taxon>Eukaryota</taxon>
        <taxon>Viridiplantae</taxon>
        <taxon>Streptophyta</taxon>
        <taxon>Embryophyta</taxon>
        <taxon>Tracheophyta</taxon>
        <taxon>Spermatophyta</taxon>
        <taxon>Magnoliopsida</taxon>
        <taxon>eudicotyledons</taxon>
        <taxon>Gunneridae</taxon>
        <taxon>Pentapetalae</taxon>
        <taxon>rosids</taxon>
        <taxon>fabids</taxon>
        <taxon>Fabales</taxon>
        <taxon>Fabaceae</taxon>
        <taxon>Papilionoideae</taxon>
        <taxon>50 kb inversion clade</taxon>
        <taxon>NPAAA clade</taxon>
        <taxon>indigoferoid/millettioid clade</taxon>
        <taxon>Phaseoleae</taxon>
        <taxon>Vigna</taxon>
    </lineage>
</organism>
<evidence type="ECO:0000313" key="2">
    <source>
        <dbReference type="Proteomes" id="UP001374535"/>
    </source>
</evidence>
<dbReference type="EMBL" id="CP144695">
    <property type="protein sequence ID" value="WVZ06376.1"/>
    <property type="molecule type" value="Genomic_DNA"/>
</dbReference>
<name>A0AAQ3RW07_VIGMU</name>
<keyword evidence="2" id="KW-1185">Reference proteome</keyword>
<evidence type="ECO:0000313" key="1">
    <source>
        <dbReference type="EMBL" id="WVZ06376.1"/>
    </source>
</evidence>
<protein>
    <submittedName>
        <fullName evidence="1">Uncharacterized protein</fullName>
    </submittedName>
</protein>
<proteinExistence type="predicted"/>
<dbReference type="Proteomes" id="UP001374535">
    <property type="component" value="Chromosome 6"/>
</dbReference>